<dbReference type="Gene3D" id="3.40.50.1400">
    <property type="match status" value="2"/>
</dbReference>
<dbReference type="Pfam" id="PF00762">
    <property type="entry name" value="Ferrochelatase"/>
    <property type="match status" value="1"/>
</dbReference>
<dbReference type="CDD" id="cd00419">
    <property type="entry name" value="Ferrochelatase_C"/>
    <property type="match status" value="1"/>
</dbReference>
<protein>
    <recommendedName>
        <fullName evidence="7">Ferrochelatase</fullName>
        <ecNumber evidence="7">4.98.1.1</ecNumber>
    </recommendedName>
</protein>
<evidence type="ECO:0000256" key="5">
    <source>
        <dbReference type="ARBA" id="ARBA00023239"/>
    </source>
</evidence>
<dbReference type="EMBL" id="OVEO01000014">
    <property type="protein sequence ID" value="SPR00458.1"/>
    <property type="molecule type" value="Genomic_DNA"/>
</dbReference>
<keyword evidence="6 7" id="KW-0627">Porphyrin biosynthesis</keyword>
<dbReference type="PANTHER" id="PTHR11108">
    <property type="entry name" value="FERROCHELATASE"/>
    <property type="match status" value="1"/>
</dbReference>
<dbReference type="InterPro" id="IPR033659">
    <property type="entry name" value="Ferrochelatase_N"/>
</dbReference>
<keyword evidence="3 7" id="KW-0408">Iron</keyword>
<dbReference type="Proteomes" id="UP000039324">
    <property type="component" value="Unassembled WGS sequence"/>
</dbReference>
<evidence type="ECO:0000313" key="9">
    <source>
        <dbReference type="EMBL" id="SPR00458.1"/>
    </source>
</evidence>
<dbReference type="SUPFAM" id="SSF53800">
    <property type="entry name" value="Chelatase"/>
    <property type="match status" value="1"/>
</dbReference>
<dbReference type="STRING" id="37360.A0A0G4IKH5"/>
<dbReference type="AlphaFoldDB" id="A0A0G4IKH5"/>
<organism evidence="8 10">
    <name type="scientific">Plasmodiophora brassicae</name>
    <name type="common">Clubroot disease agent</name>
    <dbReference type="NCBI Taxonomy" id="37360"/>
    <lineage>
        <taxon>Eukaryota</taxon>
        <taxon>Sar</taxon>
        <taxon>Rhizaria</taxon>
        <taxon>Endomyxa</taxon>
        <taxon>Phytomyxea</taxon>
        <taxon>Plasmodiophorida</taxon>
        <taxon>Plasmodiophoridae</taxon>
        <taxon>Plasmodiophora</taxon>
    </lineage>
</organism>
<keyword evidence="9" id="KW-0496">Mitochondrion</keyword>
<reference evidence="9 11" key="2">
    <citation type="submission" date="2018-03" db="EMBL/GenBank/DDBJ databases">
        <authorList>
            <person name="Fogelqvist J."/>
        </authorList>
    </citation>
    <scope>NUCLEOTIDE SEQUENCE [LARGE SCALE GENOMIC DNA]</scope>
</reference>
<keyword evidence="7" id="KW-0472">Membrane</keyword>
<sequence>MGRRVATGVVMLNMGGPARLQDVNAFLRRLFSDNELIDLGRWQSLLGPVIANVRTPAIKKHYDEIGGGSPIGHWTRLQGEQMAAKLDALSPGTAPHKAYTAFRYAEPLTEHALMSMADDGVEHAIAFSQYPQYSCTTSGSSLNNLWRETERLGVRDRFKWSVIDRWHVHEGYIGSVAACVQEGLKQVPESVRDDAVIVFTSHSLPLKVVERGDPYPQQMAATVQSVMQAIGYSHPYVHAWQSKVGRLPWIGPGTDHTITGLAKSGRKHLVVVPLGFTSDHVETLYELDIQYAETARKAGIATYVRAPSLNDSPLFTQALADIVHDHMRHGRTPSRQYLLKCAHCTNPRCRTVVNPYHAQDQRAPIEGSRQMAQSA</sequence>
<dbReference type="GO" id="GO:0004325">
    <property type="term" value="F:ferrochelatase activity"/>
    <property type="evidence" value="ECO:0007669"/>
    <property type="project" value="UniProtKB-UniRule"/>
</dbReference>
<dbReference type="OrthoDB" id="1323at2759"/>
<dbReference type="PROSITE" id="PS00534">
    <property type="entry name" value="FERROCHELATASE"/>
    <property type="match status" value="1"/>
</dbReference>
<dbReference type="EC" id="4.98.1.1" evidence="7"/>
<dbReference type="Proteomes" id="UP000290189">
    <property type="component" value="Unassembled WGS sequence"/>
</dbReference>
<dbReference type="GO" id="GO:0006783">
    <property type="term" value="P:heme biosynthetic process"/>
    <property type="evidence" value="ECO:0007669"/>
    <property type="project" value="UniProtKB-UniRule"/>
</dbReference>
<dbReference type="UniPathway" id="UPA00252">
    <property type="reaction ID" value="UER00325"/>
</dbReference>
<comment type="subcellular location">
    <subcellularLocation>
        <location evidence="7">Mitochondrion inner membrane</location>
    </subcellularLocation>
</comment>
<dbReference type="InterPro" id="IPR001015">
    <property type="entry name" value="Ferrochelatase"/>
</dbReference>
<dbReference type="InterPro" id="IPR019772">
    <property type="entry name" value="Ferrochelatase_AS"/>
</dbReference>
<evidence type="ECO:0000256" key="1">
    <source>
        <dbReference type="ARBA" id="ARBA00004943"/>
    </source>
</evidence>
<evidence type="ECO:0000313" key="10">
    <source>
        <dbReference type="Proteomes" id="UP000039324"/>
    </source>
</evidence>
<dbReference type="NCBIfam" id="TIGR00109">
    <property type="entry name" value="hemH"/>
    <property type="match status" value="1"/>
</dbReference>
<dbReference type="GO" id="GO:0005743">
    <property type="term" value="C:mitochondrial inner membrane"/>
    <property type="evidence" value="ECO:0007669"/>
    <property type="project" value="UniProtKB-SubCell"/>
</dbReference>
<evidence type="ECO:0000256" key="3">
    <source>
        <dbReference type="ARBA" id="ARBA00023004"/>
    </source>
</evidence>
<evidence type="ECO:0000313" key="8">
    <source>
        <dbReference type="EMBL" id="CEO95587.1"/>
    </source>
</evidence>
<name>A0A0G4IKH5_PLABS</name>
<keyword evidence="5 7" id="KW-0456">Lyase</keyword>
<proteinExistence type="inferred from homology"/>
<comment type="catalytic activity">
    <reaction evidence="7">
        <text>heme b + 2 H(+) = protoporphyrin IX + Fe(2+)</text>
        <dbReference type="Rhea" id="RHEA:22584"/>
        <dbReference type="ChEBI" id="CHEBI:15378"/>
        <dbReference type="ChEBI" id="CHEBI:29033"/>
        <dbReference type="ChEBI" id="CHEBI:57306"/>
        <dbReference type="ChEBI" id="CHEBI:60344"/>
        <dbReference type="EC" id="4.98.1.1"/>
    </reaction>
</comment>
<comment type="function">
    <text evidence="7">Catalyzes the ferrous insertion into protoporphyrin IX.</text>
</comment>
<dbReference type="CDD" id="cd03411">
    <property type="entry name" value="Ferrochelatase_N"/>
    <property type="match status" value="1"/>
</dbReference>
<evidence type="ECO:0000256" key="6">
    <source>
        <dbReference type="ARBA" id="ARBA00023244"/>
    </source>
</evidence>
<comment type="similarity">
    <text evidence="2 7">Belongs to the ferrochelatase family.</text>
</comment>
<dbReference type="HAMAP" id="MF_00323">
    <property type="entry name" value="Ferrochelatase"/>
    <property type="match status" value="1"/>
</dbReference>
<evidence type="ECO:0000256" key="4">
    <source>
        <dbReference type="ARBA" id="ARBA00023133"/>
    </source>
</evidence>
<dbReference type="EMBL" id="CDSF01000024">
    <property type="protein sequence ID" value="CEO95587.1"/>
    <property type="molecule type" value="Genomic_DNA"/>
</dbReference>
<keyword evidence="10" id="KW-1185">Reference proteome</keyword>
<reference evidence="8 10" key="1">
    <citation type="submission" date="2015-02" db="EMBL/GenBank/DDBJ databases">
        <authorList>
            <person name="Chooi Y.-H."/>
        </authorList>
    </citation>
    <scope>NUCLEOTIDE SEQUENCE [LARGE SCALE GENOMIC DNA]</scope>
    <source>
        <strain evidence="8">E3</strain>
    </source>
</reference>
<geneLocation type="mitochondrion" evidence="9"/>
<comment type="pathway">
    <text evidence="1 7">Porphyrin-containing compound metabolism; protoheme biosynthesis; protoheme from protoporphyrin-IX: step 1/1.</text>
</comment>
<keyword evidence="4 7" id="KW-0350">Heme biosynthesis</keyword>
<dbReference type="OMA" id="DPYHCEC"/>
<gene>
    <name evidence="8" type="ORF">PBRA_004313</name>
    <name evidence="9" type="ORF">PLBR_LOCUS7673</name>
</gene>
<dbReference type="InterPro" id="IPR033644">
    <property type="entry name" value="Ferrochelatase_C"/>
</dbReference>
<dbReference type="PANTHER" id="PTHR11108:SF1">
    <property type="entry name" value="FERROCHELATASE, MITOCHONDRIAL"/>
    <property type="match status" value="1"/>
</dbReference>
<evidence type="ECO:0000256" key="7">
    <source>
        <dbReference type="RuleBase" id="RU000607"/>
    </source>
</evidence>
<keyword evidence="7" id="KW-0999">Mitochondrion inner membrane</keyword>
<evidence type="ECO:0000256" key="2">
    <source>
        <dbReference type="ARBA" id="ARBA00007718"/>
    </source>
</evidence>
<accession>A0A0G4IKH5</accession>
<evidence type="ECO:0000313" key="11">
    <source>
        <dbReference type="Proteomes" id="UP000290189"/>
    </source>
</evidence>